<evidence type="ECO:0000313" key="4">
    <source>
        <dbReference type="Proteomes" id="UP000018208"/>
    </source>
</evidence>
<dbReference type="Gene3D" id="3.40.50.1000">
    <property type="entry name" value="HAD superfamily/HAD-like"/>
    <property type="match status" value="1"/>
</dbReference>
<dbReference type="InterPro" id="IPR036420">
    <property type="entry name" value="BRCT_dom_sf"/>
</dbReference>
<proteinExistence type="predicted"/>
<gene>
    <name evidence="2" type="ORF">SS50377_10788</name>
    <name evidence="3" type="ORF">SS50377_27218</name>
</gene>
<dbReference type="PROSITE" id="PS50969">
    <property type="entry name" value="FCP1"/>
    <property type="match status" value="1"/>
</dbReference>
<reference evidence="3" key="2">
    <citation type="submission" date="2020-12" db="EMBL/GenBank/DDBJ databases">
        <title>New Spironucleus salmonicida genome in near-complete chromosomes.</title>
        <authorList>
            <person name="Xu F."/>
            <person name="Kurt Z."/>
            <person name="Jimenez-Gonzalez A."/>
            <person name="Astvaldsson A."/>
            <person name="Andersson J.O."/>
            <person name="Svard S.G."/>
        </authorList>
    </citation>
    <scope>NUCLEOTIDE SEQUENCE</scope>
    <source>
        <strain evidence="3">ATCC 50377</strain>
    </source>
</reference>
<dbReference type="VEuPathDB" id="GiardiaDB:SS50377_27218"/>
<keyword evidence="4" id="KW-1185">Reference proteome</keyword>
<dbReference type="InterPro" id="IPR036412">
    <property type="entry name" value="HAD-like_sf"/>
</dbReference>
<dbReference type="SUPFAM" id="SSF52113">
    <property type="entry name" value="BRCT domain"/>
    <property type="match status" value="1"/>
</dbReference>
<dbReference type="SMART" id="SM00577">
    <property type="entry name" value="CPDc"/>
    <property type="match status" value="1"/>
</dbReference>
<dbReference type="OrthoDB" id="10249888at2759"/>
<protein>
    <submittedName>
        <fullName evidence="3">NLI interacting factor-like phosphatase</fullName>
    </submittedName>
</protein>
<feature type="domain" description="FCP1 homology" evidence="1">
    <location>
        <begin position="54"/>
        <end position="235"/>
    </location>
</feature>
<name>V6LWJ1_9EUKA</name>
<dbReference type="EMBL" id="KI545970">
    <property type="protein sequence ID" value="EST48945.1"/>
    <property type="molecule type" value="Genomic_DNA"/>
</dbReference>
<reference evidence="2 3" key="1">
    <citation type="journal article" date="2014" name="PLoS Genet.">
        <title>The Genome of Spironucleus salmonicida Highlights a Fish Pathogen Adapted to Fluctuating Environments.</title>
        <authorList>
            <person name="Xu F."/>
            <person name="Jerlstrom-Hultqvist J."/>
            <person name="Einarsson E."/>
            <person name="Astvaldsson A."/>
            <person name="Svard S.G."/>
            <person name="Andersson J.O."/>
        </authorList>
    </citation>
    <scope>NUCLEOTIDE SEQUENCE</scope>
    <source>
        <strain evidence="3">ATCC 50377</strain>
    </source>
</reference>
<evidence type="ECO:0000259" key="1">
    <source>
        <dbReference type="PROSITE" id="PS50969"/>
    </source>
</evidence>
<evidence type="ECO:0000313" key="2">
    <source>
        <dbReference type="EMBL" id="EST48945.1"/>
    </source>
</evidence>
<dbReference type="Pfam" id="PF03031">
    <property type="entry name" value="NIF"/>
    <property type="match status" value="1"/>
</dbReference>
<dbReference type="AlphaFoldDB" id="V6LWJ1"/>
<accession>V6LWJ1</accession>
<evidence type="ECO:0000313" key="3">
    <source>
        <dbReference type="EMBL" id="KAH0570925.1"/>
    </source>
</evidence>
<dbReference type="Proteomes" id="UP000018208">
    <property type="component" value="Unassembled WGS sequence"/>
</dbReference>
<dbReference type="InterPro" id="IPR023214">
    <property type="entry name" value="HAD_sf"/>
</dbReference>
<organism evidence="2">
    <name type="scientific">Spironucleus salmonicida</name>
    <dbReference type="NCBI Taxonomy" id="348837"/>
    <lineage>
        <taxon>Eukaryota</taxon>
        <taxon>Metamonada</taxon>
        <taxon>Diplomonadida</taxon>
        <taxon>Hexamitidae</taxon>
        <taxon>Hexamitinae</taxon>
        <taxon>Spironucleus</taxon>
    </lineage>
</organism>
<dbReference type="SUPFAM" id="SSF56784">
    <property type="entry name" value="HAD-like"/>
    <property type="match status" value="1"/>
</dbReference>
<dbReference type="EMBL" id="AUWU02000007">
    <property type="protein sequence ID" value="KAH0570925.1"/>
    <property type="molecule type" value="Genomic_DNA"/>
</dbReference>
<sequence length="431" mass="50576">MCEHLRVSRQSICQHCNSVIDNNSLKYAYRLTQNIYIKYTNYQIKTQLLEQQFINKNLILLFLDLDNTILVAKQPDSSQFTYENAKQLFKTSNSINDYYKSLSAQKEFYLQIDGQELNIAIRPGLFKFLYMVKQQVKIIISTLSVYNYAVQIADIIDPNREIIIDIIAREHHGMKKMVENGARGSKILRKRSIIFDDQSLPWCNKLFSAAFLKSIPYRSFNSQCFIPLQSHIEFSCIQLSSFQEQIFQDQLFSLVNIITFIRQNIQQLHSTELFFKQYRQSIFKNCTFYVPINKDKYFIQYNGEYILSASYNDRPDLLIHSIILHGGRVTATLSNKEITHLVYTQNLIEFLREKYGIKQQQQVYFQDKSLLFNGIDTVNSYNFCAVDIDYIFKSCYLFAKQDEAFSYSQFLSFNPVQKKSSDETLFNTTSG</sequence>
<dbReference type="InterPro" id="IPR004274">
    <property type="entry name" value="FCP1_dom"/>
</dbReference>